<evidence type="ECO:0000313" key="2">
    <source>
        <dbReference type="Proteomes" id="UP000315628"/>
    </source>
</evidence>
<dbReference type="OrthoDB" id="9778153at2"/>
<comment type="caution">
    <text evidence="1">The sequence shown here is derived from an EMBL/GenBank/DDBJ whole genome shotgun (WGS) entry which is preliminary data.</text>
</comment>
<name>A0A560W838_9MICO</name>
<gene>
    <name evidence="1" type="ORF">FB557_2435</name>
</gene>
<proteinExistence type="predicted"/>
<evidence type="ECO:0000313" key="1">
    <source>
        <dbReference type="EMBL" id="TWD13796.1"/>
    </source>
</evidence>
<organism evidence="1 2">
    <name type="scientific">Marihabitans asiaticum</name>
    <dbReference type="NCBI Taxonomy" id="415218"/>
    <lineage>
        <taxon>Bacteria</taxon>
        <taxon>Bacillati</taxon>
        <taxon>Actinomycetota</taxon>
        <taxon>Actinomycetes</taxon>
        <taxon>Micrococcales</taxon>
        <taxon>Intrasporangiaceae</taxon>
        <taxon>Marihabitans</taxon>
    </lineage>
</organism>
<dbReference type="RefSeq" id="WP_144857856.1">
    <property type="nucleotide sequence ID" value="NZ_BAAAYT010000002.1"/>
</dbReference>
<reference evidence="1 2" key="1">
    <citation type="submission" date="2019-06" db="EMBL/GenBank/DDBJ databases">
        <title>Sequencing the genomes of 1000 actinobacteria strains.</title>
        <authorList>
            <person name="Klenk H.-P."/>
        </authorList>
    </citation>
    <scope>NUCLEOTIDE SEQUENCE [LARGE SCALE GENOMIC DNA]</scope>
    <source>
        <strain evidence="1 2">DSM 18935</strain>
    </source>
</reference>
<dbReference type="Proteomes" id="UP000315628">
    <property type="component" value="Unassembled WGS sequence"/>
</dbReference>
<keyword evidence="2" id="KW-1185">Reference proteome</keyword>
<sequence>MPAPPPLVTGLIHDAAVFPPGNAPLDRALAEHGEHRRAWYADLVGPLLVPASGVAELVDLVGEGGELAVVVVARPGVPPEEITAALRAADGSTVTVHGVEAGWSEDWRDHPFASVPLVLEIPRGPDRDRAMTDVRDGRAEGYDVQAKFRTGATPTWPWPNEDELARFITDAVQLGIPFKLTGGLHHLVRADHAGSDGTPDPQHGLLEVLVAVDTALSDTLGVSPEDLAAILADRDGERLAKVVAGWDDGRADRVRATFTAYGCCGVTDPIDEMIDHDLLEGHGQSA</sequence>
<dbReference type="EMBL" id="VIUW01000004">
    <property type="protein sequence ID" value="TWD13796.1"/>
    <property type="molecule type" value="Genomic_DNA"/>
</dbReference>
<accession>A0A560W838</accession>
<dbReference type="AlphaFoldDB" id="A0A560W838"/>
<protein>
    <submittedName>
        <fullName evidence="1">Uncharacterized protein</fullName>
    </submittedName>
</protein>